<evidence type="ECO:0000313" key="3">
    <source>
        <dbReference type="EMBL" id="CAF4427520.1"/>
    </source>
</evidence>
<feature type="compositionally biased region" description="Polar residues" evidence="1">
    <location>
        <begin position="21"/>
        <end position="30"/>
    </location>
</feature>
<protein>
    <submittedName>
        <fullName evidence="3">Uncharacterized protein</fullName>
    </submittedName>
</protein>
<feature type="compositionally biased region" description="Low complexity" evidence="1">
    <location>
        <begin position="31"/>
        <end position="40"/>
    </location>
</feature>
<dbReference type="Proteomes" id="UP000663842">
    <property type="component" value="Unassembled WGS sequence"/>
</dbReference>
<feature type="compositionally biased region" description="Polar residues" evidence="1">
    <location>
        <begin position="61"/>
        <end position="75"/>
    </location>
</feature>
<dbReference type="EMBL" id="CAJNRG010005632">
    <property type="protein sequence ID" value="CAF2079477.1"/>
    <property type="molecule type" value="Genomic_DNA"/>
</dbReference>
<comment type="caution">
    <text evidence="3">The sequence shown here is derived from an EMBL/GenBank/DDBJ whole genome shotgun (WGS) entry which is preliminary data.</text>
</comment>
<sequence length="75" mass="8172">NISEKNPNELAGQKSELSFYVQPNTQVSHEPSSSSLPTLTKTAEQNPNELAGQKSDHSFYVQPNTQVSHEPSSSS</sequence>
<gene>
    <name evidence="3" type="ORF">UXM345_LOCUS38904</name>
    <name evidence="2" type="ORF">XDN619_LOCUS14313</name>
</gene>
<proteinExistence type="predicted"/>
<reference evidence="3" key="1">
    <citation type="submission" date="2021-02" db="EMBL/GenBank/DDBJ databases">
        <authorList>
            <person name="Nowell W R."/>
        </authorList>
    </citation>
    <scope>NUCLEOTIDE SEQUENCE</scope>
</reference>
<name>A0A820QZ83_9BILA</name>
<evidence type="ECO:0000313" key="4">
    <source>
        <dbReference type="Proteomes" id="UP000663842"/>
    </source>
</evidence>
<dbReference type="EMBL" id="CAJOBF010033783">
    <property type="protein sequence ID" value="CAF4427520.1"/>
    <property type="molecule type" value="Genomic_DNA"/>
</dbReference>
<evidence type="ECO:0000256" key="1">
    <source>
        <dbReference type="SAM" id="MobiDB-lite"/>
    </source>
</evidence>
<accession>A0A820QZ83</accession>
<organism evidence="3 4">
    <name type="scientific">Rotaria magnacalcarata</name>
    <dbReference type="NCBI Taxonomy" id="392030"/>
    <lineage>
        <taxon>Eukaryota</taxon>
        <taxon>Metazoa</taxon>
        <taxon>Spiralia</taxon>
        <taxon>Gnathifera</taxon>
        <taxon>Rotifera</taxon>
        <taxon>Eurotatoria</taxon>
        <taxon>Bdelloidea</taxon>
        <taxon>Philodinida</taxon>
        <taxon>Philodinidae</taxon>
        <taxon>Rotaria</taxon>
    </lineage>
</organism>
<feature type="non-terminal residue" evidence="3">
    <location>
        <position position="1"/>
    </location>
</feature>
<evidence type="ECO:0000313" key="2">
    <source>
        <dbReference type="EMBL" id="CAF2079477.1"/>
    </source>
</evidence>
<dbReference type="AlphaFoldDB" id="A0A820QZ83"/>
<feature type="region of interest" description="Disordered" evidence="1">
    <location>
        <begin position="1"/>
        <end position="75"/>
    </location>
</feature>
<dbReference type="Proteomes" id="UP000663887">
    <property type="component" value="Unassembled WGS sequence"/>
</dbReference>